<comment type="caution">
    <text evidence="3">The sequence shown here is derived from an EMBL/GenBank/DDBJ whole genome shotgun (WGS) entry which is preliminary data.</text>
</comment>
<feature type="chain" id="PRO_5046220091" description="Lipoprotein" evidence="2">
    <location>
        <begin position="25"/>
        <end position="134"/>
    </location>
</feature>
<name>A0ABN0SXP9_9GAMM</name>
<feature type="region of interest" description="Disordered" evidence="1">
    <location>
        <begin position="91"/>
        <end position="134"/>
    </location>
</feature>
<proteinExistence type="predicted"/>
<keyword evidence="2" id="KW-0732">Signal</keyword>
<keyword evidence="4" id="KW-1185">Reference proteome</keyword>
<evidence type="ECO:0000256" key="1">
    <source>
        <dbReference type="SAM" id="MobiDB-lite"/>
    </source>
</evidence>
<evidence type="ECO:0000313" key="4">
    <source>
        <dbReference type="Proteomes" id="UP001501221"/>
    </source>
</evidence>
<dbReference type="RefSeq" id="WP_343987830.1">
    <property type="nucleotide sequence ID" value="NZ_BAAAFM010000003.1"/>
</dbReference>
<evidence type="ECO:0008006" key="5">
    <source>
        <dbReference type="Google" id="ProtNLM"/>
    </source>
</evidence>
<evidence type="ECO:0000313" key="3">
    <source>
        <dbReference type="EMBL" id="GAA0205549.1"/>
    </source>
</evidence>
<sequence>MRYPVASISAILSLILLSACSTSGGSSESNGAIKTISKLLGGQHDQSVFKDTTVKEELEFEYRVCLGDNEGEHEKMKQCVQEAYAKVVKEKGIGERPTGGTVTIKKEDEGVINDSDASSDADDKDVDEKDSSNN</sequence>
<gene>
    <name evidence="3" type="ORF">GCM10009123_11270</name>
</gene>
<dbReference type="Proteomes" id="UP001501221">
    <property type="component" value="Unassembled WGS sequence"/>
</dbReference>
<dbReference type="EMBL" id="BAAAFM010000003">
    <property type="protein sequence ID" value="GAA0205549.1"/>
    <property type="molecule type" value="Genomic_DNA"/>
</dbReference>
<evidence type="ECO:0000256" key="2">
    <source>
        <dbReference type="SAM" id="SignalP"/>
    </source>
</evidence>
<dbReference type="PROSITE" id="PS51257">
    <property type="entry name" value="PROKAR_LIPOPROTEIN"/>
    <property type="match status" value="1"/>
</dbReference>
<protein>
    <recommendedName>
        <fullName evidence="5">Lipoprotein</fullName>
    </recommendedName>
</protein>
<organism evidence="3 4">
    <name type="scientific">Kangiella japonica</name>
    <dbReference type="NCBI Taxonomy" id="647384"/>
    <lineage>
        <taxon>Bacteria</taxon>
        <taxon>Pseudomonadati</taxon>
        <taxon>Pseudomonadota</taxon>
        <taxon>Gammaproteobacteria</taxon>
        <taxon>Kangiellales</taxon>
        <taxon>Kangiellaceae</taxon>
        <taxon>Kangiella</taxon>
    </lineage>
</organism>
<accession>A0ABN0SXP9</accession>
<feature type="signal peptide" evidence="2">
    <location>
        <begin position="1"/>
        <end position="24"/>
    </location>
</feature>
<reference evidence="3 4" key="1">
    <citation type="journal article" date="2019" name="Int. J. Syst. Evol. Microbiol.">
        <title>The Global Catalogue of Microorganisms (GCM) 10K type strain sequencing project: providing services to taxonomists for standard genome sequencing and annotation.</title>
        <authorList>
            <consortium name="The Broad Institute Genomics Platform"/>
            <consortium name="The Broad Institute Genome Sequencing Center for Infectious Disease"/>
            <person name="Wu L."/>
            <person name="Ma J."/>
        </authorList>
    </citation>
    <scope>NUCLEOTIDE SEQUENCE [LARGE SCALE GENOMIC DNA]</scope>
    <source>
        <strain evidence="3 4">JCM 16211</strain>
    </source>
</reference>